<accession>A0A2C6KJE9</accession>
<dbReference type="EMBL" id="MIGC01005847">
    <property type="protein sequence ID" value="PHJ16523.1"/>
    <property type="molecule type" value="Genomic_DNA"/>
</dbReference>
<name>A0A2C6KJE9_9APIC</name>
<keyword evidence="3" id="KW-1185">Reference proteome</keyword>
<dbReference type="AlphaFoldDB" id="A0A2C6KJE9"/>
<evidence type="ECO:0000313" key="2">
    <source>
        <dbReference type="EMBL" id="PHJ16523.1"/>
    </source>
</evidence>
<dbReference type="VEuPathDB" id="ToxoDB:CSUI_009661"/>
<comment type="caution">
    <text evidence="2">The sequence shown here is derived from an EMBL/GenBank/DDBJ whole genome shotgun (WGS) entry which is preliminary data.</text>
</comment>
<dbReference type="Proteomes" id="UP000221165">
    <property type="component" value="Unassembled WGS sequence"/>
</dbReference>
<dbReference type="RefSeq" id="XP_067918251.1">
    <property type="nucleotide sequence ID" value="XM_068069773.1"/>
</dbReference>
<proteinExistence type="predicted"/>
<reference evidence="2 3" key="1">
    <citation type="journal article" date="2017" name="Int. J. Parasitol.">
        <title>The genome of the protozoan parasite Cystoisospora suis and a reverse vaccinology approach to identify vaccine candidates.</title>
        <authorList>
            <person name="Palmieri N."/>
            <person name="Shrestha A."/>
            <person name="Ruttkowski B."/>
            <person name="Beck T."/>
            <person name="Vogl C."/>
            <person name="Tomley F."/>
            <person name="Blake D.P."/>
            <person name="Joachim A."/>
        </authorList>
    </citation>
    <scope>NUCLEOTIDE SEQUENCE [LARGE SCALE GENOMIC DNA]</scope>
    <source>
        <strain evidence="2 3">Wien I</strain>
    </source>
</reference>
<feature type="non-terminal residue" evidence="2">
    <location>
        <position position="1"/>
    </location>
</feature>
<protein>
    <submittedName>
        <fullName evidence="2">Uncharacterized protein</fullName>
    </submittedName>
</protein>
<evidence type="ECO:0000256" key="1">
    <source>
        <dbReference type="SAM" id="MobiDB-lite"/>
    </source>
</evidence>
<gene>
    <name evidence="2" type="ORF">CSUI_009661</name>
</gene>
<evidence type="ECO:0000313" key="3">
    <source>
        <dbReference type="Proteomes" id="UP000221165"/>
    </source>
</evidence>
<feature type="region of interest" description="Disordered" evidence="1">
    <location>
        <begin position="1"/>
        <end position="21"/>
    </location>
</feature>
<organism evidence="2 3">
    <name type="scientific">Cystoisospora suis</name>
    <dbReference type="NCBI Taxonomy" id="483139"/>
    <lineage>
        <taxon>Eukaryota</taxon>
        <taxon>Sar</taxon>
        <taxon>Alveolata</taxon>
        <taxon>Apicomplexa</taxon>
        <taxon>Conoidasida</taxon>
        <taxon>Coccidia</taxon>
        <taxon>Eucoccidiorida</taxon>
        <taxon>Eimeriorina</taxon>
        <taxon>Sarcocystidae</taxon>
        <taxon>Cystoisospora</taxon>
    </lineage>
</organism>
<sequence>PFRGVECNDKEDEETKKESKRESLLHDHRSLFLLDSVEEC</sequence>
<dbReference type="GeneID" id="94432984"/>